<protein>
    <recommendedName>
        <fullName evidence="6">RNA methyltransferase</fullName>
        <ecNumber evidence="6">2.1.1.-</ecNumber>
    </recommendedName>
</protein>
<proteinExistence type="inferred from homology"/>
<feature type="compositionally biased region" description="Low complexity" evidence="7">
    <location>
        <begin position="441"/>
        <end position="472"/>
    </location>
</feature>
<dbReference type="Pfam" id="PF06859">
    <property type="entry name" value="Bin3"/>
    <property type="match status" value="1"/>
</dbReference>
<gene>
    <name evidence="9" type="ORF">SCF082_LOCUS50655</name>
    <name evidence="10" type="ORF">SCF082_LOCUS50681</name>
</gene>
<feature type="domain" description="Bin3-type SAM" evidence="8">
    <location>
        <begin position="134"/>
        <end position="409"/>
    </location>
</feature>
<evidence type="ECO:0000313" key="11">
    <source>
        <dbReference type="Proteomes" id="UP001642464"/>
    </source>
</evidence>
<dbReference type="InterPro" id="IPR024160">
    <property type="entry name" value="BIN3_SAM-bd_dom"/>
</dbReference>
<comment type="similarity">
    <text evidence="1 6">Belongs to the methyltransferase superfamily.</text>
</comment>
<dbReference type="GO" id="GO:0008168">
    <property type="term" value="F:methyltransferase activity"/>
    <property type="evidence" value="ECO:0007669"/>
    <property type="project" value="UniProtKB-KW"/>
</dbReference>
<dbReference type="InterPro" id="IPR010675">
    <property type="entry name" value="Bin3_C"/>
</dbReference>
<dbReference type="EMBL" id="CAXAMM010043217">
    <property type="protein sequence ID" value="CAK9109039.1"/>
    <property type="molecule type" value="Genomic_DNA"/>
</dbReference>
<dbReference type="PROSITE" id="PS51515">
    <property type="entry name" value="BIN3_SAM"/>
    <property type="match status" value="1"/>
</dbReference>
<evidence type="ECO:0000313" key="9">
    <source>
        <dbReference type="EMBL" id="CAK9108990.1"/>
    </source>
</evidence>
<feature type="compositionally biased region" description="Basic residues" evidence="7">
    <location>
        <begin position="59"/>
        <end position="77"/>
    </location>
</feature>
<evidence type="ECO:0000313" key="10">
    <source>
        <dbReference type="EMBL" id="CAK9109039.1"/>
    </source>
</evidence>
<evidence type="ECO:0000256" key="7">
    <source>
        <dbReference type="SAM" id="MobiDB-lite"/>
    </source>
</evidence>
<feature type="region of interest" description="Disordered" evidence="7">
    <location>
        <begin position="1"/>
        <end position="104"/>
    </location>
</feature>
<evidence type="ECO:0000256" key="3">
    <source>
        <dbReference type="ARBA" id="ARBA00022679"/>
    </source>
</evidence>
<evidence type="ECO:0000256" key="6">
    <source>
        <dbReference type="RuleBase" id="RU367087"/>
    </source>
</evidence>
<evidence type="ECO:0000256" key="4">
    <source>
        <dbReference type="ARBA" id="ARBA00022691"/>
    </source>
</evidence>
<dbReference type="CDD" id="cd02440">
    <property type="entry name" value="AdoMet_MTases"/>
    <property type="match status" value="1"/>
</dbReference>
<dbReference type="SUPFAM" id="SSF53335">
    <property type="entry name" value="S-adenosyl-L-methionine-dependent methyltransferases"/>
    <property type="match status" value="1"/>
</dbReference>
<organism evidence="9 11">
    <name type="scientific">Durusdinium trenchii</name>
    <dbReference type="NCBI Taxonomy" id="1381693"/>
    <lineage>
        <taxon>Eukaryota</taxon>
        <taxon>Sar</taxon>
        <taxon>Alveolata</taxon>
        <taxon>Dinophyceae</taxon>
        <taxon>Suessiales</taxon>
        <taxon>Symbiodiniaceae</taxon>
        <taxon>Durusdinium</taxon>
    </lineage>
</organism>
<comment type="caution">
    <text evidence="9">The sequence shown here is derived from an EMBL/GenBank/DDBJ whole genome shotgun (WGS) entry which is preliminary data.</text>
</comment>
<keyword evidence="11" id="KW-1185">Reference proteome</keyword>
<feature type="region of interest" description="Disordered" evidence="7">
    <location>
        <begin position="426"/>
        <end position="504"/>
    </location>
</feature>
<sequence length="504" mass="55980">MTEERKDAAEEPQESNDGPNLADADASSQCLNVPIGDSSDVSGQTVVQKVVSPSASRSQGRKRTRSSRRSQRSPQKGRYRERNFRSRRTGQQGSEGPAKNMVAGPVIRDGKPIYSYGNYDPYYRQRFDRCAAVDPRIEALLQYCGTELFRDKVVLDVGCNSGFIAFLVAAVGARRVEGVDVDSTLISKALRRLRWLKKRGYKTLPEEPMQKEGSDAGEKDWHQQQYTVSCVQGRGHVPYHAKPLKAGALQAAISNAKKMEKVLPAMPQSPRPEFPYNLEFRAENFHLSQLELKRKTSYDVVLLLKITQWIHMLYGDVAIQELFSKCHRLLRLGGILVLEAQPWQKYLEPKHQPPGRRGMHNTLILRPERFSELLGQQGFEKQVSVSPSGLTDAILVFRKVAQVQAESPPLMAQVFQEQQFLHPRVPKKGKVVPPRFPASTPEAPSQEAPVAPVEPALAAAELAPLMDEAAVAPPAPPEVEADSDLSPPSKRSRTEVGAVSEPPS</sequence>
<keyword evidence="3 6" id="KW-0808">Transferase</keyword>
<evidence type="ECO:0000256" key="5">
    <source>
        <dbReference type="PROSITE-ProRule" id="PRU00848"/>
    </source>
</evidence>
<name>A0ABP0S9N3_9DINO</name>
<dbReference type="InterPro" id="IPR039772">
    <property type="entry name" value="Bin3-like"/>
</dbReference>
<dbReference type="InterPro" id="IPR029063">
    <property type="entry name" value="SAM-dependent_MTases_sf"/>
</dbReference>
<dbReference type="EMBL" id="CAXAMM010043206">
    <property type="protein sequence ID" value="CAK9108990.1"/>
    <property type="molecule type" value="Genomic_DNA"/>
</dbReference>
<dbReference type="Proteomes" id="UP001642464">
    <property type="component" value="Unassembled WGS sequence"/>
</dbReference>
<keyword evidence="2 6" id="KW-0489">Methyltransferase</keyword>
<reference evidence="9 11" key="1">
    <citation type="submission" date="2024-02" db="EMBL/GenBank/DDBJ databases">
        <authorList>
            <person name="Chen Y."/>
            <person name="Shah S."/>
            <person name="Dougan E. K."/>
            <person name="Thang M."/>
            <person name="Chan C."/>
        </authorList>
    </citation>
    <scope>NUCLEOTIDE SEQUENCE [LARGE SCALE GENOMIC DNA]</scope>
</reference>
<evidence type="ECO:0000256" key="2">
    <source>
        <dbReference type="ARBA" id="ARBA00022603"/>
    </source>
</evidence>
<accession>A0ABP0S9N3</accession>
<evidence type="ECO:0000259" key="8">
    <source>
        <dbReference type="PROSITE" id="PS51515"/>
    </source>
</evidence>
<dbReference type="PANTHER" id="PTHR12315:SF0">
    <property type="entry name" value="7SK SNRNA METHYLPHOSPHATE CAPPING ENZYME"/>
    <property type="match status" value="1"/>
</dbReference>
<dbReference type="EC" id="2.1.1.-" evidence="6"/>
<evidence type="ECO:0000256" key="1">
    <source>
        <dbReference type="ARBA" id="ARBA00008361"/>
    </source>
</evidence>
<feature type="compositionally biased region" description="Polar residues" evidence="7">
    <location>
        <begin position="39"/>
        <end position="55"/>
    </location>
</feature>
<dbReference type="GO" id="GO:0032259">
    <property type="term" value="P:methylation"/>
    <property type="evidence" value="ECO:0007669"/>
    <property type="project" value="UniProtKB-KW"/>
</dbReference>
<dbReference type="PANTHER" id="PTHR12315">
    <property type="entry name" value="BICOID-INTERACTING PROTEIN RELATED"/>
    <property type="match status" value="1"/>
</dbReference>
<keyword evidence="4 5" id="KW-0949">S-adenosyl-L-methionine</keyword>
<dbReference type="Gene3D" id="3.40.50.150">
    <property type="entry name" value="Vaccinia Virus protein VP39"/>
    <property type="match status" value="1"/>
</dbReference>